<reference evidence="1 2" key="1">
    <citation type="journal article" date="2011" name="J. Bacteriol.">
        <title>Complete genome sequence of the industrial strain Bacillus megaterium WSH-002.</title>
        <authorList>
            <person name="Liu L."/>
            <person name="Li Y."/>
            <person name="Zhang J."/>
            <person name="Zou W."/>
            <person name="Zhou Z."/>
            <person name="Liu J."/>
            <person name="Li X."/>
            <person name="Wang L."/>
            <person name="Chen J."/>
        </authorList>
    </citation>
    <scope>NUCLEOTIDE SEQUENCE [LARGE SCALE GENOMIC DNA]</scope>
    <source>
        <strain evidence="1 2">WSH-002</strain>
    </source>
</reference>
<accession>A0A8D3WY19</accession>
<evidence type="ECO:0000313" key="1">
    <source>
        <dbReference type="EMBL" id="AEN88942.1"/>
    </source>
</evidence>
<proteinExistence type="predicted"/>
<organism evidence="1 2">
    <name type="scientific">Priestia megaterium (strain WSH-002)</name>
    <name type="common">Bacillus megaterium</name>
    <dbReference type="NCBI Taxonomy" id="1006007"/>
    <lineage>
        <taxon>Bacteria</taxon>
        <taxon>Bacillati</taxon>
        <taxon>Bacillota</taxon>
        <taxon>Bacilli</taxon>
        <taxon>Bacillales</taxon>
        <taxon>Bacillaceae</taxon>
        <taxon>Priestia</taxon>
    </lineage>
</organism>
<gene>
    <name evidence="1" type="ORF">BMWSH_2060</name>
</gene>
<dbReference type="KEGG" id="bmh:BMWSH_2060"/>
<protein>
    <submittedName>
        <fullName evidence="1">Uncharacterized protein</fullName>
    </submittedName>
</protein>
<evidence type="ECO:0000313" key="2">
    <source>
        <dbReference type="Proteomes" id="UP000001283"/>
    </source>
</evidence>
<sequence length="37" mass="4249">MSFFYEKLTHGYSKIVLKNKTGPQLLKDEGFSNNLVT</sequence>
<dbReference type="Proteomes" id="UP000001283">
    <property type="component" value="Chromosome"/>
</dbReference>
<dbReference type="EMBL" id="CP003017">
    <property type="protein sequence ID" value="AEN88942.1"/>
    <property type="molecule type" value="Genomic_DNA"/>
</dbReference>
<name>A0A8D3WY19_PRIMW</name>
<dbReference type="AlphaFoldDB" id="A0A8D3WY19"/>